<dbReference type="InterPro" id="IPR001753">
    <property type="entry name" value="Enoyl-CoA_hydra/iso"/>
</dbReference>
<dbReference type="RefSeq" id="WP_345496001.1">
    <property type="nucleotide sequence ID" value="NZ_BAABJM010000002.1"/>
</dbReference>
<dbReference type="InterPro" id="IPR029045">
    <property type="entry name" value="ClpP/crotonase-like_dom_sf"/>
</dbReference>
<comment type="caution">
    <text evidence="1">The sequence shown here is derived from an EMBL/GenBank/DDBJ whole genome shotgun (WGS) entry which is preliminary data.</text>
</comment>
<dbReference type="PANTHER" id="PTHR43459">
    <property type="entry name" value="ENOYL-COA HYDRATASE"/>
    <property type="match status" value="1"/>
</dbReference>
<name>A0ABP9KFN3_9NOCA</name>
<dbReference type="PANTHER" id="PTHR43459:SF1">
    <property type="entry name" value="EG:BACN32G11.4 PROTEIN"/>
    <property type="match status" value="1"/>
</dbReference>
<dbReference type="Pfam" id="PF00378">
    <property type="entry name" value="ECH_1"/>
    <property type="match status" value="1"/>
</dbReference>
<proteinExistence type="predicted"/>
<evidence type="ECO:0008006" key="3">
    <source>
        <dbReference type="Google" id="ProtNLM"/>
    </source>
</evidence>
<evidence type="ECO:0000313" key="2">
    <source>
        <dbReference type="Proteomes" id="UP001500603"/>
    </source>
</evidence>
<keyword evidence="2" id="KW-1185">Reference proteome</keyword>
<evidence type="ECO:0000313" key="1">
    <source>
        <dbReference type="EMBL" id="GAA5054966.1"/>
    </source>
</evidence>
<dbReference type="EMBL" id="BAABJM010000002">
    <property type="protein sequence ID" value="GAA5054966.1"/>
    <property type="molecule type" value="Genomic_DNA"/>
</dbReference>
<dbReference type="SUPFAM" id="SSF52096">
    <property type="entry name" value="ClpP/crotonase"/>
    <property type="match status" value="1"/>
</dbReference>
<dbReference type="Proteomes" id="UP001500603">
    <property type="component" value="Unassembled WGS sequence"/>
</dbReference>
<gene>
    <name evidence="1" type="ORF">GCM10023318_30500</name>
</gene>
<accession>A0ABP9KFN3</accession>
<dbReference type="Gene3D" id="3.90.226.10">
    <property type="entry name" value="2-enoyl-CoA Hydratase, Chain A, domain 1"/>
    <property type="match status" value="1"/>
</dbReference>
<organism evidence="1 2">
    <name type="scientific">Nocardia callitridis</name>
    <dbReference type="NCBI Taxonomy" id="648753"/>
    <lineage>
        <taxon>Bacteria</taxon>
        <taxon>Bacillati</taxon>
        <taxon>Actinomycetota</taxon>
        <taxon>Actinomycetes</taxon>
        <taxon>Mycobacteriales</taxon>
        <taxon>Nocardiaceae</taxon>
        <taxon>Nocardia</taxon>
    </lineage>
</organism>
<dbReference type="CDD" id="cd06558">
    <property type="entry name" value="crotonase-like"/>
    <property type="match status" value="1"/>
</dbReference>
<protein>
    <recommendedName>
        <fullName evidence="3">Enoyl-CoA hydratase</fullName>
    </recommendedName>
</protein>
<reference evidence="2" key="1">
    <citation type="journal article" date="2019" name="Int. J. Syst. Evol. Microbiol.">
        <title>The Global Catalogue of Microorganisms (GCM) 10K type strain sequencing project: providing services to taxonomists for standard genome sequencing and annotation.</title>
        <authorList>
            <consortium name="The Broad Institute Genomics Platform"/>
            <consortium name="The Broad Institute Genome Sequencing Center for Infectious Disease"/>
            <person name="Wu L."/>
            <person name="Ma J."/>
        </authorList>
    </citation>
    <scope>NUCLEOTIDE SEQUENCE [LARGE SCALE GENOMIC DNA]</scope>
    <source>
        <strain evidence="2">JCM 18298</strain>
    </source>
</reference>
<sequence length="255" mass="27105">MTTTPTSAHVTTVVRDRVAWLEFDGSRAFDGAFWTDLGAALSTATALDVRCLALTGGSTFSIGNNLAWLSRSVGTAMRRGDRRTALHASGEPMRQVARLLGDSPVVTIAAVAGDVVGAGAELACLTDLRICLGPVTVTLPEPQLGVVPDLAPPELLDDVLGSRTARRLLLAGQSLHMEPPTTETFADYGCRDITEADALLHSLSASFATGAVLPRLRRAAQHARLAEDAAAFNSRICEPTEFRASIRRYVEDKHG</sequence>